<dbReference type="EMBL" id="JBHTMX010000053">
    <property type="protein sequence ID" value="MFD1331987.1"/>
    <property type="molecule type" value="Genomic_DNA"/>
</dbReference>
<name>A0ABW3Z703_9HYPH</name>
<evidence type="ECO:0000259" key="3">
    <source>
        <dbReference type="Pfam" id="PF16220"/>
    </source>
</evidence>
<dbReference type="PANTHER" id="PTHR30273:SF2">
    <property type="entry name" value="PROTEIN FECR"/>
    <property type="match status" value="1"/>
</dbReference>
<dbReference type="InterPro" id="IPR006860">
    <property type="entry name" value="FecR"/>
</dbReference>
<reference evidence="5" key="1">
    <citation type="journal article" date="2019" name="Int. J. Syst. Evol. Microbiol.">
        <title>The Global Catalogue of Microorganisms (GCM) 10K type strain sequencing project: providing services to taxonomists for standard genome sequencing and annotation.</title>
        <authorList>
            <consortium name="The Broad Institute Genomics Platform"/>
            <consortium name="The Broad Institute Genome Sequencing Center for Infectious Disease"/>
            <person name="Wu L."/>
            <person name="Ma J."/>
        </authorList>
    </citation>
    <scope>NUCLEOTIDE SEQUENCE [LARGE SCALE GENOMIC DNA]</scope>
    <source>
        <strain evidence="5">CCUG 61696</strain>
    </source>
</reference>
<dbReference type="Pfam" id="PF04773">
    <property type="entry name" value="FecR"/>
    <property type="match status" value="1"/>
</dbReference>
<organism evidence="4 5">
    <name type="scientific">Methylopila musalis</name>
    <dbReference type="NCBI Taxonomy" id="1134781"/>
    <lineage>
        <taxon>Bacteria</taxon>
        <taxon>Pseudomonadati</taxon>
        <taxon>Pseudomonadota</taxon>
        <taxon>Alphaproteobacteria</taxon>
        <taxon>Hyphomicrobiales</taxon>
        <taxon>Methylopilaceae</taxon>
        <taxon>Methylopila</taxon>
    </lineage>
</organism>
<gene>
    <name evidence="4" type="ORF">ACFQ4O_08240</name>
</gene>
<keyword evidence="1" id="KW-1133">Transmembrane helix</keyword>
<evidence type="ECO:0000256" key="1">
    <source>
        <dbReference type="SAM" id="Phobius"/>
    </source>
</evidence>
<feature type="domain" description="FecR protein" evidence="2">
    <location>
        <begin position="125"/>
        <end position="216"/>
    </location>
</feature>
<feature type="domain" description="FecR N-terminal" evidence="3">
    <location>
        <begin position="23"/>
        <end position="63"/>
    </location>
</feature>
<dbReference type="Proteomes" id="UP001597171">
    <property type="component" value="Unassembled WGS sequence"/>
</dbReference>
<evidence type="ECO:0000259" key="2">
    <source>
        <dbReference type="Pfam" id="PF04773"/>
    </source>
</evidence>
<sequence length="331" mass="36291">MQNNRIGEPEQETLAAEDLLDGEALDWFVRLQAETGDPATARGFREWLEGHPGRERAFAKIASVWGAPEFLVASHNIADAASRREGERRRRLKSRVKRGAIVASVMLLAFGVTRFSEFSLWMRADYVTAVGERRAIPLPDGSTMTLNTGSAVELDFEHGDRGVTLLQGEAFFDVARDEARPFKVSGRFGRVVVKGTAFSVRFDPLADTIVLSRGAVDVSRLSRPEDSTHLTSGDAVSVTATAVLPVRRVDLARSLEWMEGRISFFERPFGEVLDELGRYYSGRVFLANGRLARIAVSGSYRLDQPDVAIRSLAEAAGAVATVLPGGIIIVR</sequence>
<protein>
    <submittedName>
        <fullName evidence="4">FecR family protein</fullName>
    </submittedName>
</protein>
<proteinExistence type="predicted"/>
<comment type="caution">
    <text evidence="4">The sequence shown here is derived from an EMBL/GenBank/DDBJ whole genome shotgun (WGS) entry which is preliminary data.</text>
</comment>
<dbReference type="InterPro" id="IPR012373">
    <property type="entry name" value="Ferrdict_sens_TM"/>
</dbReference>
<keyword evidence="1" id="KW-0812">Transmembrane</keyword>
<dbReference type="InterPro" id="IPR032623">
    <property type="entry name" value="FecR_N"/>
</dbReference>
<evidence type="ECO:0000313" key="5">
    <source>
        <dbReference type="Proteomes" id="UP001597171"/>
    </source>
</evidence>
<keyword evidence="5" id="KW-1185">Reference proteome</keyword>
<dbReference type="PANTHER" id="PTHR30273">
    <property type="entry name" value="PERIPLASMIC SIGNAL SENSOR AND SIGMA FACTOR ACTIVATOR FECR-RELATED"/>
    <property type="match status" value="1"/>
</dbReference>
<dbReference type="Pfam" id="PF16220">
    <property type="entry name" value="DUF4880"/>
    <property type="match status" value="1"/>
</dbReference>
<dbReference type="Gene3D" id="2.60.120.1440">
    <property type="match status" value="1"/>
</dbReference>
<evidence type="ECO:0000313" key="4">
    <source>
        <dbReference type="EMBL" id="MFD1331987.1"/>
    </source>
</evidence>
<dbReference type="Gene3D" id="3.55.50.30">
    <property type="match status" value="1"/>
</dbReference>
<dbReference type="RefSeq" id="WP_378775220.1">
    <property type="nucleotide sequence ID" value="NZ_JBHTMX010000053.1"/>
</dbReference>
<keyword evidence="1" id="KW-0472">Membrane</keyword>
<accession>A0ABW3Z703</accession>
<feature type="transmembrane region" description="Helical" evidence="1">
    <location>
        <begin position="98"/>
        <end position="116"/>
    </location>
</feature>
<dbReference type="PIRSF" id="PIRSF018266">
    <property type="entry name" value="FecR"/>
    <property type="match status" value="1"/>
</dbReference>